<gene>
    <name evidence="1" type="ORF">FC21_GL001523</name>
</gene>
<proteinExistence type="predicted"/>
<dbReference type="Proteomes" id="UP000051084">
    <property type="component" value="Unassembled WGS sequence"/>
</dbReference>
<dbReference type="STRING" id="417373.GCA_001570685_01238"/>
<dbReference type="RefSeq" id="WP_054653916.1">
    <property type="nucleotide sequence ID" value="NZ_AZGC01000041.1"/>
</dbReference>
<evidence type="ECO:0000313" key="2">
    <source>
        <dbReference type="Proteomes" id="UP000051084"/>
    </source>
</evidence>
<organism evidence="1 2">
    <name type="scientific">Limosilactobacillus equigenerosi DSM 18793 = JCM 14505</name>
    <dbReference type="NCBI Taxonomy" id="1423742"/>
    <lineage>
        <taxon>Bacteria</taxon>
        <taxon>Bacillati</taxon>
        <taxon>Bacillota</taxon>
        <taxon>Bacilli</taxon>
        <taxon>Lactobacillales</taxon>
        <taxon>Lactobacillaceae</taxon>
        <taxon>Limosilactobacillus</taxon>
    </lineage>
</organism>
<accession>A0A0R1UPU3</accession>
<dbReference type="EMBL" id="AZGC01000041">
    <property type="protein sequence ID" value="KRL93610.1"/>
    <property type="molecule type" value="Genomic_DNA"/>
</dbReference>
<dbReference type="OrthoDB" id="2326573at2"/>
<protein>
    <submittedName>
        <fullName evidence="1">Uncharacterized protein</fullName>
    </submittedName>
</protein>
<dbReference type="AlphaFoldDB" id="A0A0R1UPU3"/>
<keyword evidence="2" id="KW-1185">Reference proteome</keyword>
<evidence type="ECO:0000313" key="1">
    <source>
        <dbReference type="EMBL" id="KRL93610.1"/>
    </source>
</evidence>
<comment type="caution">
    <text evidence="1">The sequence shown here is derived from an EMBL/GenBank/DDBJ whole genome shotgun (WGS) entry which is preliminary data.</text>
</comment>
<reference evidence="1 2" key="1">
    <citation type="journal article" date="2015" name="Genome Announc.">
        <title>Expanding the biotechnology potential of lactobacilli through comparative genomics of 213 strains and associated genera.</title>
        <authorList>
            <person name="Sun Z."/>
            <person name="Harris H.M."/>
            <person name="McCann A."/>
            <person name="Guo C."/>
            <person name="Argimon S."/>
            <person name="Zhang W."/>
            <person name="Yang X."/>
            <person name="Jeffery I.B."/>
            <person name="Cooney J.C."/>
            <person name="Kagawa T.F."/>
            <person name="Liu W."/>
            <person name="Song Y."/>
            <person name="Salvetti E."/>
            <person name="Wrobel A."/>
            <person name="Rasinkangas P."/>
            <person name="Parkhill J."/>
            <person name="Rea M.C."/>
            <person name="O'Sullivan O."/>
            <person name="Ritari J."/>
            <person name="Douillard F.P."/>
            <person name="Paul Ross R."/>
            <person name="Yang R."/>
            <person name="Briner A.E."/>
            <person name="Felis G.E."/>
            <person name="de Vos W.M."/>
            <person name="Barrangou R."/>
            <person name="Klaenhammer T.R."/>
            <person name="Caufield P.W."/>
            <person name="Cui Y."/>
            <person name="Zhang H."/>
            <person name="O'Toole P.W."/>
        </authorList>
    </citation>
    <scope>NUCLEOTIDE SEQUENCE [LARGE SCALE GENOMIC DNA]</scope>
    <source>
        <strain evidence="1 2">DSM 18793</strain>
    </source>
</reference>
<name>A0A0R1UPU3_9LACO</name>
<dbReference type="PATRIC" id="fig|1423742.4.peg.1577"/>
<sequence length="122" mass="14152">MSNHDERYVQPTSVTQALELIQQLFNSYRNEPLTQALLTYHNQLIFRLQDDIKRTAKVEAPAHLTDIDNMTKAMRAWTNAKLTGQPYRGKMKHFKFVPSDTPKFKTKVHKISGSSSHRSSRH</sequence>